<reference evidence="1" key="1">
    <citation type="submission" date="2023-03" db="EMBL/GenBank/DDBJ databases">
        <title>Massive genome expansion in bonnet fungi (Mycena s.s.) driven by repeated elements and novel gene families across ecological guilds.</title>
        <authorList>
            <consortium name="Lawrence Berkeley National Laboratory"/>
            <person name="Harder C.B."/>
            <person name="Miyauchi S."/>
            <person name="Viragh M."/>
            <person name="Kuo A."/>
            <person name="Thoen E."/>
            <person name="Andreopoulos B."/>
            <person name="Lu D."/>
            <person name="Skrede I."/>
            <person name="Drula E."/>
            <person name="Henrissat B."/>
            <person name="Morin E."/>
            <person name="Kohler A."/>
            <person name="Barry K."/>
            <person name="LaButti K."/>
            <person name="Morin E."/>
            <person name="Salamov A."/>
            <person name="Lipzen A."/>
            <person name="Mereny Z."/>
            <person name="Hegedus B."/>
            <person name="Baldrian P."/>
            <person name="Stursova M."/>
            <person name="Weitz H."/>
            <person name="Taylor A."/>
            <person name="Grigoriev I.V."/>
            <person name="Nagy L.G."/>
            <person name="Martin F."/>
            <person name="Kauserud H."/>
        </authorList>
    </citation>
    <scope>NUCLEOTIDE SEQUENCE</scope>
    <source>
        <strain evidence="1">CBHHK200</strain>
    </source>
</reference>
<dbReference type="AlphaFoldDB" id="A0AAD6S342"/>
<gene>
    <name evidence="1" type="ORF">C8F04DRAFT_893435</name>
</gene>
<feature type="non-terminal residue" evidence="1">
    <location>
        <position position="134"/>
    </location>
</feature>
<evidence type="ECO:0000313" key="2">
    <source>
        <dbReference type="Proteomes" id="UP001218188"/>
    </source>
</evidence>
<dbReference type="EMBL" id="JARJCM010000267">
    <property type="protein sequence ID" value="KAJ7020341.1"/>
    <property type="molecule type" value="Genomic_DNA"/>
</dbReference>
<proteinExistence type="predicted"/>
<feature type="non-terminal residue" evidence="1">
    <location>
        <position position="1"/>
    </location>
</feature>
<sequence>LFNTFHAPALPKSQWKGVLLNRFVDLGTILTSSYAIEVEEPQQLVLGDAQLEVKKSKMVSKVSTHRQWIKAFRIYEDTVNFAFEGRHGKLRTYWGHINNLFSSRHPSHHARILNYDRATRLFVGQRCNILLGEV</sequence>
<organism evidence="1 2">
    <name type="scientific">Mycena alexandri</name>
    <dbReference type="NCBI Taxonomy" id="1745969"/>
    <lineage>
        <taxon>Eukaryota</taxon>
        <taxon>Fungi</taxon>
        <taxon>Dikarya</taxon>
        <taxon>Basidiomycota</taxon>
        <taxon>Agaricomycotina</taxon>
        <taxon>Agaricomycetes</taxon>
        <taxon>Agaricomycetidae</taxon>
        <taxon>Agaricales</taxon>
        <taxon>Marasmiineae</taxon>
        <taxon>Mycenaceae</taxon>
        <taxon>Mycena</taxon>
    </lineage>
</organism>
<comment type="caution">
    <text evidence="1">The sequence shown here is derived from an EMBL/GenBank/DDBJ whole genome shotgun (WGS) entry which is preliminary data.</text>
</comment>
<evidence type="ECO:0000313" key="1">
    <source>
        <dbReference type="EMBL" id="KAJ7020341.1"/>
    </source>
</evidence>
<dbReference type="Proteomes" id="UP001218188">
    <property type="component" value="Unassembled WGS sequence"/>
</dbReference>
<protein>
    <submittedName>
        <fullName evidence="1">Uncharacterized protein</fullName>
    </submittedName>
</protein>
<name>A0AAD6S342_9AGAR</name>
<keyword evidence="2" id="KW-1185">Reference proteome</keyword>
<accession>A0AAD6S342</accession>